<feature type="domain" description="Fe2OG dioxygenase" evidence="4">
    <location>
        <begin position="158"/>
        <end position="257"/>
    </location>
</feature>
<keyword evidence="6" id="KW-1185">Reference proteome</keyword>
<dbReference type="AlphaFoldDB" id="A0A8S0TWY9"/>
<dbReference type="GO" id="GO:0009805">
    <property type="term" value="P:coumarin biosynthetic process"/>
    <property type="evidence" value="ECO:0007669"/>
    <property type="project" value="UniProtKB-ARBA"/>
</dbReference>
<dbReference type="GO" id="GO:0002238">
    <property type="term" value="P:response to molecule of fungal origin"/>
    <property type="evidence" value="ECO:0007669"/>
    <property type="project" value="UniProtKB-ARBA"/>
</dbReference>
<dbReference type="Pfam" id="PF03171">
    <property type="entry name" value="2OG-FeII_Oxy"/>
    <property type="match status" value="1"/>
</dbReference>
<dbReference type="GO" id="GO:0016706">
    <property type="term" value="F:2-oxoglutarate-dependent dioxygenase activity"/>
    <property type="evidence" value="ECO:0007669"/>
    <property type="project" value="UniProtKB-ARBA"/>
</dbReference>
<dbReference type="InterPro" id="IPR026992">
    <property type="entry name" value="DIOX_N"/>
</dbReference>
<dbReference type="OrthoDB" id="288590at2759"/>
<dbReference type="InterPro" id="IPR044861">
    <property type="entry name" value="IPNS-like_FE2OG_OXY"/>
</dbReference>
<evidence type="ECO:0000313" key="6">
    <source>
        <dbReference type="Proteomes" id="UP000594638"/>
    </source>
</evidence>
<gene>
    <name evidence="5" type="ORF">OLEA9_A069229</name>
</gene>
<dbReference type="PANTHER" id="PTHR47990">
    <property type="entry name" value="2-OXOGLUTARATE (2OG) AND FE(II)-DEPENDENT OXYGENASE SUPERFAMILY PROTEIN-RELATED"/>
    <property type="match status" value="1"/>
</dbReference>
<evidence type="ECO:0000313" key="5">
    <source>
        <dbReference type="EMBL" id="CAA3007989.1"/>
    </source>
</evidence>
<dbReference type="Gramene" id="OE9A069229T1">
    <property type="protein sequence ID" value="OE9A069229C1"/>
    <property type="gene ID" value="OE9A069229"/>
</dbReference>
<dbReference type="Gene3D" id="2.60.120.330">
    <property type="entry name" value="B-lactam Antibiotic, Isopenicillin N Synthase, Chain"/>
    <property type="match status" value="1"/>
</dbReference>
<keyword evidence="1 3" id="KW-0479">Metal-binding</keyword>
<name>A0A8S0TWY9_OLEEU</name>
<comment type="caution">
    <text evidence="5">The sequence shown here is derived from an EMBL/GenBank/DDBJ whole genome shotgun (WGS) entry which is preliminary data.</text>
</comment>
<dbReference type="GO" id="GO:0046872">
    <property type="term" value="F:metal ion binding"/>
    <property type="evidence" value="ECO:0007669"/>
    <property type="project" value="UniProtKB-KW"/>
</dbReference>
<keyword evidence="2 3" id="KW-0408">Iron</keyword>
<dbReference type="InterPro" id="IPR005123">
    <property type="entry name" value="Oxoglu/Fe-dep_dioxygenase_dom"/>
</dbReference>
<evidence type="ECO:0000256" key="3">
    <source>
        <dbReference type="RuleBase" id="RU003682"/>
    </source>
</evidence>
<accession>A0A8S0TWY9</accession>
<dbReference type="PROSITE" id="PS51471">
    <property type="entry name" value="FE2OG_OXY"/>
    <property type="match status" value="1"/>
</dbReference>
<evidence type="ECO:0000259" key="4">
    <source>
        <dbReference type="PROSITE" id="PS51471"/>
    </source>
</evidence>
<dbReference type="Pfam" id="PF14226">
    <property type="entry name" value="DIOX_N"/>
    <property type="match status" value="1"/>
</dbReference>
<dbReference type="Proteomes" id="UP000594638">
    <property type="component" value="Unassembled WGS sequence"/>
</dbReference>
<dbReference type="InterPro" id="IPR027443">
    <property type="entry name" value="IPNS-like_sf"/>
</dbReference>
<organism evidence="5 6">
    <name type="scientific">Olea europaea subsp. europaea</name>
    <dbReference type="NCBI Taxonomy" id="158383"/>
    <lineage>
        <taxon>Eukaryota</taxon>
        <taxon>Viridiplantae</taxon>
        <taxon>Streptophyta</taxon>
        <taxon>Embryophyta</taxon>
        <taxon>Tracheophyta</taxon>
        <taxon>Spermatophyta</taxon>
        <taxon>Magnoliopsida</taxon>
        <taxon>eudicotyledons</taxon>
        <taxon>Gunneridae</taxon>
        <taxon>Pentapetalae</taxon>
        <taxon>asterids</taxon>
        <taxon>lamiids</taxon>
        <taxon>Lamiales</taxon>
        <taxon>Oleaceae</taxon>
        <taxon>Oleeae</taxon>
        <taxon>Olea</taxon>
    </lineage>
</organism>
<reference evidence="5 6" key="1">
    <citation type="submission" date="2019-12" db="EMBL/GenBank/DDBJ databases">
        <authorList>
            <person name="Alioto T."/>
            <person name="Alioto T."/>
            <person name="Gomez Garrido J."/>
        </authorList>
    </citation>
    <scope>NUCLEOTIDE SEQUENCE [LARGE SCALE GENOMIC DNA]</scope>
</reference>
<evidence type="ECO:0000256" key="2">
    <source>
        <dbReference type="ARBA" id="ARBA00023004"/>
    </source>
</evidence>
<proteinExistence type="inferred from homology"/>
<dbReference type="InterPro" id="IPR050231">
    <property type="entry name" value="Iron_ascorbate_oxido_reductase"/>
</dbReference>
<keyword evidence="3" id="KW-0560">Oxidoreductase</keyword>
<comment type="similarity">
    <text evidence="3">Belongs to the iron/ascorbate-dependent oxidoreductase family.</text>
</comment>
<evidence type="ECO:0000256" key="1">
    <source>
        <dbReference type="ARBA" id="ARBA00022723"/>
    </source>
</evidence>
<protein>
    <submittedName>
        <fullName evidence="5">Flavonol synthase flavanone 3-hydroxylase-like</fullName>
    </submittedName>
</protein>
<dbReference type="EMBL" id="CACTIH010007288">
    <property type="protein sequence ID" value="CAA3007989.1"/>
    <property type="molecule type" value="Genomic_DNA"/>
</dbReference>
<sequence length="319" mass="36603">MATLSHPTVDLSVFLKDGEEEEKKRAKEIISHACSEYAFFQAVKHEIPLELMSRAMELTKIFFALPEEEKRKCRPKSSEPESAGYGKMSAHGIDLNEYILMLPPQSSSNVLPNDPPELRPALEELFNYFCKTGELVECIFNDCLGLPPDFLKKYNDDRSSDILTTRRYFPASENDNIGLPQHTDGNFITFVFQDEVGGLEVLKDGEWTPIVSMEGTIVVNVGDVIQVLTNNKFKSAPHRVLKPKGRSRHSITYFYSLQGDKRVEPLPHYTKQIGEPPKYRGFMVKDYRALRIRNRTHPPSRREDVIDITHYAIPYNYQE</sequence>
<dbReference type="SUPFAM" id="SSF51197">
    <property type="entry name" value="Clavaminate synthase-like"/>
    <property type="match status" value="1"/>
</dbReference>